<proteinExistence type="predicted"/>
<organism evidence="5 6">
    <name type="scientific">Paenibacillus odorifer</name>
    <dbReference type="NCBI Taxonomy" id="189426"/>
    <lineage>
        <taxon>Bacteria</taxon>
        <taxon>Bacillati</taxon>
        <taxon>Bacillota</taxon>
        <taxon>Bacilli</taxon>
        <taxon>Bacillales</taxon>
        <taxon>Paenibacillaceae</taxon>
        <taxon>Paenibacillus</taxon>
    </lineage>
</organism>
<dbReference type="Gene3D" id="3.90.550.10">
    <property type="entry name" value="Spore Coat Polysaccharide Biosynthesis Protein SpsA, Chain A"/>
    <property type="match status" value="1"/>
</dbReference>
<dbReference type="PANTHER" id="PTHR43179">
    <property type="entry name" value="RHAMNOSYLTRANSFERASE WBBL"/>
    <property type="match status" value="1"/>
</dbReference>
<dbReference type="AlphaFoldDB" id="A0AAD0KNB6"/>
<dbReference type="InterPro" id="IPR027791">
    <property type="entry name" value="Galactosyl_T_C"/>
</dbReference>
<gene>
    <name evidence="5" type="ORF">CD191_27465</name>
</gene>
<feature type="domain" description="Galactosyltransferase C-terminal" evidence="4">
    <location>
        <begin position="167"/>
        <end position="227"/>
    </location>
</feature>
<dbReference type="Proteomes" id="UP000249163">
    <property type="component" value="Chromosome"/>
</dbReference>
<protein>
    <submittedName>
        <fullName evidence="5">Glycosyl transferase family 2</fullName>
    </submittedName>
</protein>
<dbReference type="Pfam" id="PF00535">
    <property type="entry name" value="Glycos_transf_2"/>
    <property type="match status" value="1"/>
</dbReference>
<feature type="compositionally biased region" description="Polar residues" evidence="2">
    <location>
        <begin position="295"/>
        <end position="306"/>
    </location>
</feature>
<feature type="domain" description="Glycosyltransferase 2-like" evidence="3">
    <location>
        <begin position="6"/>
        <end position="116"/>
    </location>
</feature>
<dbReference type="InterPro" id="IPR029044">
    <property type="entry name" value="Nucleotide-diphossugar_trans"/>
</dbReference>
<feature type="region of interest" description="Disordered" evidence="2">
    <location>
        <begin position="295"/>
        <end position="317"/>
    </location>
</feature>
<dbReference type="SUPFAM" id="SSF53448">
    <property type="entry name" value="Nucleotide-diphospho-sugar transferases"/>
    <property type="match status" value="1"/>
</dbReference>
<dbReference type="InterPro" id="IPR001173">
    <property type="entry name" value="Glyco_trans_2-like"/>
</dbReference>
<evidence type="ECO:0000259" key="3">
    <source>
        <dbReference type="Pfam" id="PF00535"/>
    </source>
</evidence>
<evidence type="ECO:0000256" key="2">
    <source>
        <dbReference type="SAM" id="MobiDB-lite"/>
    </source>
</evidence>
<dbReference type="CDD" id="cd04186">
    <property type="entry name" value="GT_2_like_c"/>
    <property type="match status" value="1"/>
</dbReference>
<dbReference type="Pfam" id="PF02709">
    <property type="entry name" value="Glyco_transf_7C"/>
    <property type="match status" value="1"/>
</dbReference>
<name>A0AAD0KNB6_9BACL</name>
<accession>A0AAD0KNB6</accession>
<evidence type="ECO:0000313" key="5">
    <source>
        <dbReference type="EMBL" id="AWV36037.1"/>
    </source>
</evidence>
<keyword evidence="1 5" id="KW-0808">Transferase</keyword>
<dbReference type="EMBL" id="CP021965">
    <property type="protein sequence ID" value="AWV36037.1"/>
    <property type="molecule type" value="Genomic_DNA"/>
</dbReference>
<evidence type="ECO:0000313" key="6">
    <source>
        <dbReference type="Proteomes" id="UP000249163"/>
    </source>
</evidence>
<feature type="compositionally biased region" description="Basic and acidic residues" evidence="2">
    <location>
        <begin position="307"/>
        <end position="317"/>
    </location>
</feature>
<dbReference type="PANTHER" id="PTHR43179:SF7">
    <property type="entry name" value="RHAMNOSYLTRANSFERASE WBBL"/>
    <property type="match status" value="1"/>
</dbReference>
<evidence type="ECO:0000259" key="4">
    <source>
        <dbReference type="Pfam" id="PF02709"/>
    </source>
</evidence>
<evidence type="ECO:0000256" key="1">
    <source>
        <dbReference type="ARBA" id="ARBA00022679"/>
    </source>
</evidence>
<dbReference type="GO" id="GO:0016740">
    <property type="term" value="F:transferase activity"/>
    <property type="evidence" value="ECO:0007669"/>
    <property type="project" value="UniProtKB-KW"/>
</dbReference>
<sequence>MNVDVSILIVNYNTCRLTMDCIRSVYDSETNYSYEIILIDNNSHDDSVEMIGRQFPSVMLMANNDNVGFARANNQGMEASSGRYVLLLNSDTVVRRDTLETMISFMDGRPDVGASGCKIILPDGSLDKACKRGFPTPSASFYYAFGFSKLFPDRPKFNGYQLGYLDPDLDYPIDCLVGAFMLLRRETIDQVGGLDEEFFMYGEDLDWCYRIKEAGWEIYYYPKTSIVHLKGGSARRRPFKIVYEFHRSMILFHRKHYSRKYNSIINGTVYAGVGVKFALSLLRNALIFPKTVPSPAQSLNSAPETGTRNDKNTEVRL</sequence>
<reference evidence="5 6" key="1">
    <citation type="submission" date="2017-06" db="EMBL/GenBank/DDBJ databases">
        <title>Complete genome sequence of Paenibacillus odorifer CBA7130.</title>
        <authorList>
            <person name="Nam Y.-D."/>
            <person name="Kang J."/>
            <person name="Chung W.-H."/>
        </authorList>
    </citation>
    <scope>NUCLEOTIDE SEQUENCE [LARGE SCALE GENOMIC DNA]</scope>
    <source>
        <strain evidence="5 6">CBA7130</strain>
    </source>
</reference>